<dbReference type="AlphaFoldDB" id="A0A1H9J520"/>
<keyword evidence="7" id="KW-1185">Reference proteome</keyword>
<dbReference type="PROSITE" id="PS50977">
    <property type="entry name" value="HTH_TETR_2"/>
    <property type="match status" value="1"/>
</dbReference>
<dbReference type="SUPFAM" id="SSF48498">
    <property type="entry name" value="Tetracyclin repressor-like, C-terminal domain"/>
    <property type="match status" value="1"/>
</dbReference>
<dbReference type="InterPro" id="IPR036271">
    <property type="entry name" value="Tet_transcr_reg_TetR-rel_C_sf"/>
</dbReference>
<dbReference type="InterPro" id="IPR050109">
    <property type="entry name" value="HTH-type_TetR-like_transc_reg"/>
</dbReference>
<dbReference type="InterPro" id="IPR041490">
    <property type="entry name" value="KstR2_TetR_C"/>
</dbReference>
<dbReference type="Gene3D" id="1.10.357.10">
    <property type="entry name" value="Tetracycline Repressor, domain 2"/>
    <property type="match status" value="1"/>
</dbReference>
<keyword evidence="2 4" id="KW-0238">DNA-binding</keyword>
<feature type="DNA-binding region" description="H-T-H motif" evidence="4">
    <location>
        <begin position="35"/>
        <end position="54"/>
    </location>
</feature>
<dbReference type="Pfam" id="PF17932">
    <property type="entry name" value="TetR_C_24"/>
    <property type="match status" value="1"/>
</dbReference>
<proteinExistence type="predicted"/>
<organism evidence="6 7">
    <name type="scientific">Solimonas aquatica</name>
    <dbReference type="NCBI Taxonomy" id="489703"/>
    <lineage>
        <taxon>Bacteria</taxon>
        <taxon>Pseudomonadati</taxon>
        <taxon>Pseudomonadota</taxon>
        <taxon>Gammaproteobacteria</taxon>
        <taxon>Nevskiales</taxon>
        <taxon>Nevskiaceae</taxon>
        <taxon>Solimonas</taxon>
    </lineage>
</organism>
<keyword evidence="1" id="KW-0805">Transcription regulation</keyword>
<dbReference type="Proteomes" id="UP000199233">
    <property type="component" value="Unassembled WGS sequence"/>
</dbReference>
<dbReference type="SUPFAM" id="SSF46689">
    <property type="entry name" value="Homeodomain-like"/>
    <property type="match status" value="1"/>
</dbReference>
<dbReference type="STRING" id="489703.SAMN04488038_11119"/>
<dbReference type="InterPro" id="IPR001647">
    <property type="entry name" value="HTH_TetR"/>
</dbReference>
<accession>A0A1H9J520</accession>
<evidence type="ECO:0000256" key="3">
    <source>
        <dbReference type="ARBA" id="ARBA00023163"/>
    </source>
</evidence>
<evidence type="ECO:0000313" key="7">
    <source>
        <dbReference type="Proteomes" id="UP000199233"/>
    </source>
</evidence>
<dbReference type="InterPro" id="IPR009057">
    <property type="entry name" value="Homeodomain-like_sf"/>
</dbReference>
<dbReference type="PANTHER" id="PTHR30055">
    <property type="entry name" value="HTH-TYPE TRANSCRIPTIONAL REGULATOR RUTR"/>
    <property type="match status" value="1"/>
</dbReference>
<evidence type="ECO:0000256" key="4">
    <source>
        <dbReference type="PROSITE-ProRule" id="PRU00335"/>
    </source>
</evidence>
<sequence length="213" mass="24529">MQRVHAPRLAREQRVDEILQSAREVFCEKGFEAAAVAEIAARMGAVEGTVYKYFPTKRDLLLRVLEHWYEEMFGDYTRDLAGVHAHRERLRLLVWRHLRSLRDKPKLCRLMFREVQSERDYRGTVLHDLNRRYTQLLLDVIRAGVADGEFRGDIAPELLRSMVYGGIEHHGWNYVCGRGELDVDGVADQIITVLCEGITKPARAGHTKTGKKS</sequence>
<dbReference type="Pfam" id="PF00440">
    <property type="entry name" value="TetR_N"/>
    <property type="match status" value="1"/>
</dbReference>
<dbReference type="GO" id="GO:0000976">
    <property type="term" value="F:transcription cis-regulatory region binding"/>
    <property type="evidence" value="ECO:0007669"/>
    <property type="project" value="TreeGrafter"/>
</dbReference>
<dbReference type="GO" id="GO:0003700">
    <property type="term" value="F:DNA-binding transcription factor activity"/>
    <property type="evidence" value="ECO:0007669"/>
    <property type="project" value="TreeGrafter"/>
</dbReference>
<dbReference type="EMBL" id="FOFS01000011">
    <property type="protein sequence ID" value="SEQ81829.1"/>
    <property type="molecule type" value="Genomic_DNA"/>
</dbReference>
<keyword evidence="3" id="KW-0804">Transcription</keyword>
<dbReference type="PANTHER" id="PTHR30055:SF234">
    <property type="entry name" value="HTH-TYPE TRANSCRIPTIONAL REGULATOR BETI"/>
    <property type="match status" value="1"/>
</dbReference>
<protein>
    <submittedName>
        <fullName evidence="6">Transcriptional regulator, TetR family</fullName>
    </submittedName>
</protein>
<evidence type="ECO:0000256" key="1">
    <source>
        <dbReference type="ARBA" id="ARBA00023015"/>
    </source>
</evidence>
<evidence type="ECO:0000313" key="6">
    <source>
        <dbReference type="EMBL" id="SEQ81829.1"/>
    </source>
</evidence>
<evidence type="ECO:0000256" key="2">
    <source>
        <dbReference type="ARBA" id="ARBA00023125"/>
    </source>
</evidence>
<gene>
    <name evidence="6" type="ORF">SAMN04488038_11119</name>
</gene>
<dbReference type="Gene3D" id="1.10.10.60">
    <property type="entry name" value="Homeodomain-like"/>
    <property type="match status" value="1"/>
</dbReference>
<evidence type="ECO:0000259" key="5">
    <source>
        <dbReference type="PROSITE" id="PS50977"/>
    </source>
</evidence>
<feature type="domain" description="HTH tetR-type" evidence="5">
    <location>
        <begin position="12"/>
        <end position="72"/>
    </location>
</feature>
<dbReference type="PRINTS" id="PR00455">
    <property type="entry name" value="HTHTETR"/>
</dbReference>
<dbReference type="RefSeq" id="WP_177189001.1">
    <property type="nucleotide sequence ID" value="NZ_FOFS01000011.1"/>
</dbReference>
<name>A0A1H9J520_9GAMM</name>
<reference evidence="6 7" key="1">
    <citation type="submission" date="2016-10" db="EMBL/GenBank/DDBJ databases">
        <authorList>
            <person name="de Groot N.N."/>
        </authorList>
    </citation>
    <scope>NUCLEOTIDE SEQUENCE [LARGE SCALE GENOMIC DNA]</scope>
    <source>
        <strain evidence="6 7">DSM 25927</strain>
    </source>
</reference>